<dbReference type="AlphaFoldDB" id="A0AAV6VR64"/>
<keyword evidence="2" id="KW-1185">Reference proteome</keyword>
<evidence type="ECO:0000313" key="1">
    <source>
        <dbReference type="EMBL" id="KAG8199347.1"/>
    </source>
</evidence>
<proteinExistence type="predicted"/>
<evidence type="ECO:0000313" key="2">
    <source>
        <dbReference type="Proteomes" id="UP000827092"/>
    </source>
</evidence>
<dbReference type="Proteomes" id="UP000827092">
    <property type="component" value="Unassembled WGS sequence"/>
</dbReference>
<reference evidence="1 2" key="1">
    <citation type="journal article" date="2022" name="Nat. Ecol. Evol.">
        <title>A masculinizing supergene underlies an exaggerated male reproductive morph in a spider.</title>
        <authorList>
            <person name="Hendrickx F."/>
            <person name="De Corte Z."/>
            <person name="Sonet G."/>
            <person name="Van Belleghem S.M."/>
            <person name="Kostlbacher S."/>
            <person name="Vangestel C."/>
        </authorList>
    </citation>
    <scope>NUCLEOTIDE SEQUENCE [LARGE SCALE GENOMIC DNA]</scope>
    <source>
        <strain evidence="1">W744_W776</strain>
    </source>
</reference>
<name>A0AAV6VR64_9ARAC</name>
<comment type="caution">
    <text evidence="1">The sequence shown here is derived from an EMBL/GenBank/DDBJ whole genome shotgun (WGS) entry which is preliminary data.</text>
</comment>
<gene>
    <name evidence="1" type="ORF">JTE90_011812</name>
</gene>
<organism evidence="1 2">
    <name type="scientific">Oedothorax gibbosus</name>
    <dbReference type="NCBI Taxonomy" id="931172"/>
    <lineage>
        <taxon>Eukaryota</taxon>
        <taxon>Metazoa</taxon>
        <taxon>Ecdysozoa</taxon>
        <taxon>Arthropoda</taxon>
        <taxon>Chelicerata</taxon>
        <taxon>Arachnida</taxon>
        <taxon>Araneae</taxon>
        <taxon>Araneomorphae</taxon>
        <taxon>Entelegynae</taxon>
        <taxon>Araneoidea</taxon>
        <taxon>Linyphiidae</taxon>
        <taxon>Erigoninae</taxon>
        <taxon>Oedothorax</taxon>
    </lineage>
</organism>
<accession>A0AAV6VR64</accession>
<protein>
    <submittedName>
        <fullName evidence="1">Uncharacterized protein</fullName>
    </submittedName>
</protein>
<sequence>MNNLGEGKTKQQKYKQNVQPECEHCTTAQVGASTQANHTSLYKLRFLEVVSQDKYLRKCDNHKIVVFLRSSQSKNKFYG</sequence>
<dbReference type="EMBL" id="JAFNEN010000028">
    <property type="protein sequence ID" value="KAG8199347.1"/>
    <property type="molecule type" value="Genomic_DNA"/>
</dbReference>